<reference evidence="1" key="1">
    <citation type="submission" date="2021-03" db="EMBL/GenBank/DDBJ databases">
        <authorList>
            <consortium name="DOE Joint Genome Institute"/>
            <person name="Ahrendt S."/>
            <person name="Looney B.P."/>
            <person name="Miyauchi S."/>
            <person name="Morin E."/>
            <person name="Drula E."/>
            <person name="Courty P.E."/>
            <person name="Chicoki N."/>
            <person name="Fauchery L."/>
            <person name="Kohler A."/>
            <person name="Kuo A."/>
            <person name="Labutti K."/>
            <person name="Pangilinan J."/>
            <person name="Lipzen A."/>
            <person name="Riley R."/>
            <person name="Andreopoulos W."/>
            <person name="He G."/>
            <person name="Johnson J."/>
            <person name="Barry K.W."/>
            <person name="Grigoriev I.V."/>
            <person name="Nagy L."/>
            <person name="Hibbett D."/>
            <person name="Henrissat B."/>
            <person name="Matheny P.B."/>
            <person name="Labbe J."/>
            <person name="Martin F."/>
        </authorList>
    </citation>
    <scope>NUCLEOTIDE SEQUENCE</scope>
    <source>
        <strain evidence="1">HHB10654</strain>
    </source>
</reference>
<name>A0ACB8SZ85_9AGAM</name>
<protein>
    <submittedName>
        <fullName evidence="1">Potassium transporter</fullName>
    </submittedName>
</protein>
<gene>
    <name evidence="1" type="ORF">BV25DRAFT_1916464</name>
</gene>
<reference evidence="1" key="2">
    <citation type="journal article" date="2022" name="New Phytol.">
        <title>Evolutionary transition to the ectomycorrhizal habit in the genomes of a hyperdiverse lineage of mushroom-forming fungi.</title>
        <authorList>
            <person name="Looney B."/>
            <person name="Miyauchi S."/>
            <person name="Morin E."/>
            <person name="Drula E."/>
            <person name="Courty P.E."/>
            <person name="Kohler A."/>
            <person name="Kuo A."/>
            <person name="LaButti K."/>
            <person name="Pangilinan J."/>
            <person name="Lipzen A."/>
            <person name="Riley R."/>
            <person name="Andreopoulos W."/>
            <person name="He G."/>
            <person name="Johnson J."/>
            <person name="Nolan M."/>
            <person name="Tritt A."/>
            <person name="Barry K.W."/>
            <person name="Grigoriev I.V."/>
            <person name="Nagy L.G."/>
            <person name="Hibbett D."/>
            <person name="Henrissat B."/>
            <person name="Matheny P.B."/>
            <person name="Labbe J."/>
            <person name="Martin F.M."/>
        </authorList>
    </citation>
    <scope>NUCLEOTIDE SEQUENCE</scope>
    <source>
        <strain evidence="1">HHB10654</strain>
    </source>
</reference>
<organism evidence="1 2">
    <name type="scientific">Artomyces pyxidatus</name>
    <dbReference type="NCBI Taxonomy" id="48021"/>
    <lineage>
        <taxon>Eukaryota</taxon>
        <taxon>Fungi</taxon>
        <taxon>Dikarya</taxon>
        <taxon>Basidiomycota</taxon>
        <taxon>Agaricomycotina</taxon>
        <taxon>Agaricomycetes</taxon>
        <taxon>Russulales</taxon>
        <taxon>Auriscalpiaceae</taxon>
        <taxon>Artomyces</taxon>
    </lineage>
</organism>
<sequence>MSSTQAAQIGQKRTALHATGLSLLILSFQTLGIIYSDIGTSPLYVLNGIWSSSGPAPSKEDVIGGVSAIIWSLTLLPLIKYVLICLHFGTHEGEGGTFALFQGLYPPKSFETAPTRDSMNVGMKPSRLNLKAPPKLRWTLLVWSLFGTSLTMADGVLTAAVSVTSAVGGIAVAKPSVSSDVVGISCAFLVALFLSQPFGTARLASIFAPITCLWLLLLAVTGIINITSFAGIFRAFDPSRAIMYFVRTGNYDTLAGVLLAVTGCEALFANLGQFNMLSIQISFGSFVYPSLVLAYLGQGSKLIVNGDYIITNVFYTSIPGAHNGPLFWIMYVFAILATLIASQAMITASFSLVQQLVNMQSLPPFRMVHTSEKVQGQVYIPVVNWLLMIGTIVLVAAFNNATKLTNAYGFAVATVMFSTTVLIAFQMRYIKHLPVIVALAFFLFFGFLDGLFWGAALKKVPDGAWVPLMIGLVLLSLMVFWNWSKGLENRFDGATRRHLSHFIVTSEKDTGILQPSLPSAGSESGDDASILALEPSEKTVDSNATFYCVVPASSGGELLETRRELGRLPVLAVFHKMGHERGVPYSFTGFIRQWPALPSFAIFLSVNVLPIGHVTLEDRYVVEKIESVPGFYGVSYYLGFREEFEMQVDEIVKRISALEARINPNGAPALIKQLNAVASTSTHVVPHYDISSKGVNAGKLSPVVNWIRAFLLEDIYRRLTVMFPETVNWLASADEIIHVGINARI</sequence>
<dbReference type="EMBL" id="MU277210">
    <property type="protein sequence ID" value="KAI0061789.1"/>
    <property type="molecule type" value="Genomic_DNA"/>
</dbReference>
<evidence type="ECO:0000313" key="2">
    <source>
        <dbReference type="Proteomes" id="UP000814140"/>
    </source>
</evidence>
<evidence type="ECO:0000313" key="1">
    <source>
        <dbReference type="EMBL" id="KAI0061789.1"/>
    </source>
</evidence>
<keyword evidence="2" id="KW-1185">Reference proteome</keyword>
<accession>A0ACB8SZ85</accession>
<proteinExistence type="predicted"/>
<dbReference type="Proteomes" id="UP000814140">
    <property type="component" value="Unassembled WGS sequence"/>
</dbReference>
<comment type="caution">
    <text evidence="1">The sequence shown here is derived from an EMBL/GenBank/DDBJ whole genome shotgun (WGS) entry which is preliminary data.</text>
</comment>